<gene>
    <name evidence="2" type="primary">65</name>
    <name evidence="2" type="ORF">SEA_YECEY3_65</name>
</gene>
<protein>
    <submittedName>
        <fullName evidence="2">Membrane protein</fullName>
    </submittedName>
</protein>
<dbReference type="Proteomes" id="UP000423725">
    <property type="component" value="Segment"/>
</dbReference>
<name>A0A649V920_9CAUD</name>
<dbReference type="RefSeq" id="YP_010061490.1">
    <property type="nucleotide sequence ID" value="NC_054783.1"/>
</dbReference>
<accession>A0A649V920</accession>
<dbReference type="EMBL" id="MN585979">
    <property type="protein sequence ID" value="QGJ88816.1"/>
    <property type="molecule type" value="Genomic_DNA"/>
</dbReference>
<keyword evidence="1" id="KW-1133">Transmembrane helix</keyword>
<organism evidence="2 3">
    <name type="scientific">Mycobacterium phage Yecey3</name>
    <dbReference type="NCBI Taxonomy" id="2656617"/>
    <lineage>
        <taxon>Viruses</taxon>
        <taxon>Duplodnaviria</taxon>
        <taxon>Heunggongvirae</taxon>
        <taxon>Uroviricota</taxon>
        <taxon>Caudoviricetes</taxon>
        <taxon>Yeceytrevirus</taxon>
        <taxon>Yeceytrevirus yecey3</taxon>
    </lineage>
</organism>
<keyword evidence="1" id="KW-0812">Transmembrane</keyword>
<evidence type="ECO:0000256" key="1">
    <source>
        <dbReference type="SAM" id="Phobius"/>
    </source>
</evidence>
<dbReference type="GeneID" id="64871107"/>
<keyword evidence="3" id="KW-1185">Reference proteome</keyword>
<evidence type="ECO:0000313" key="2">
    <source>
        <dbReference type="EMBL" id="QGJ88816.1"/>
    </source>
</evidence>
<keyword evidence="1" id="KW-0472">Membrane</keyword>
<proteinExistence type="predicted"/>
<evidence type="ECO:0000313" key="3">
    <source>
        <dbReference type="Proteomes" id="UP000423725"/>
    </source>
</evidence>
<sequence>MPPSPIWAIDLHIIALGLLAYFCLVMDARSKRNHDKTNEPEVDQDESLR</sequence>
<dbReference type="KEGG" id="vg:64871107"/>
<reference evidence="2 3" key="1">
    <citation type="submission" date="2019-10" db="EMBL/GenBank/DDBJ databases">
        <authorList>
            <person name="Curtis N."/>
            <person name="Kistler A.L."/>
            <person name="Garlena R.A."/>
            <person name="Russell D.A."/>
            <person name="Pope W.H."/>
            <person name="Jacobs-Sera D."/>
            <person name="Hatfull G.F."/>
        </authorList>
    </citation>
    <scope>NUCLEOTIDE SEQUENCE [LARGE SCALE GENOMIC DNA]</scope>
</reference>
<feature type="transmembrane region" description="Helical" evidence="1">
    <location>
        <begin position="6"/>
        <end position="26"/>
    </location>
</feature>